<dbReference type="iPTMnet" id="M0R4R5"/>
<dbReference type="PaxDb" id="10116-ENSRNOP00000064360"/>
<feature type="compositionally biased region" description="Polar residues" evidence="3">
    <location>
        <begin position="330"/>
        <end position="339"/>
    </location>
</feature>
<evidence type="ECO:0000313" key="7">
    <source>
        <dbReference type="RGD" id="1588167"/>
    </source>
</evidence>
<evidence type="ECO:0000259" key="4">
    <source>
        <dbReference type="Pfam" id="PF14988"/>
    </source>
</evidence>
<dbReference type="AlphaFoldDB" id="M0R4R5"/>
<feature type="region of interest" description="Disordered" evidence="3">
    <location>
        <begin position="306"/>
        <end position="458"/>
    </location>
</feature>
<dbReference type="GeneID" id="680799"/>
<organism evidence="5 6">
    <name type="scientific">Rattus norvegicus</name>
    <name type="common">Rat</name>
    <dbReference type="NCBI Taxonomy" id="10116"/>
    <lineage>
        <taxon>Eukaryota</taxon>
        <taxon>Metazoa</taxon>
        <taxon>Chordata</taxon>
        <taxon>Craniata</taxon>
        <taxon>Vertebrata</taxon>
        <taxon>Euteleostomi</taxon>
        <taxon>Mammalia</taxon>
        <taxon>Eutheria</taxon>
        <taxon>Euarchontoglires</taxon>
        <taxon>Glires</taxon>
        <taxon>Rodentia</taxon>
        <taxon>Myomorpha</taxon>
        <taxon>Muroidea</taxon>
        <taxon>Muridae</taxon>
        <taxon>Murinae</taxon>
        <taxon>Rattus</taxon>
    </lineage>
</organism>
<proteinExistence type="predicted"/>
<accession>M0R4R5</accession>
<dbReference type="OrthoDB" id="2129492at2759"/>
<dbReference type="Bgee" id="ENSRNOG00000047521">
    <property type="expression patterns" value="Expressed in testis and 3 other cell types or tissues"/>
</dbReference>
<dbReference type="eggNOG" id="ENOG502TF8N">
    <property type="taxonomic scope" value="Eukaryota"/>
</dbReference>
<name>M0R4R5_RAT</name>
<dbReference type="Proteomes" id="UP000002494">
    <property type="component" value="Chromosome 7"/>
</dbReference>
<feature type="compositionally biased region" description="Polar residues" evidence="3">
    <location>
        <begin position="415"/>
        <end position="426"/>
    </location>
</feature>
<evidence type="ECO:0000313" key="5">
    <source>
        <dbReference type="Ensembl" id="ENSRNOP00000064360.2"/>
    </source>
</evidence>
<keyword evidence="6" id="KW-1185">Reference proteome</keyword>
<dbReference type="Ensembl" id="ENSRNOT00000073835.4">
    <property type="protein sequence ID" value="ENSRNOP00000064360.2"/>
    <property type="gene ID" value="ENSRNOG00000047521.4"/>
</dbReference>
<dbReference type="Pfam" id="PF14988">
    <property type="entry name" value="DUF4515"/>
    <property type="match status" value="1"/>
</dbReference>
<feature type="region of interest" description="Disordered" evidence="3">
    <location>
        <begin position="1"/>
        <end position="25"/>
    </location>
</feature>
<feature type="compositionally biased region" description="Polar residues" evidence="3">
    <location>
        <begin position="447"/>
        <end position="458"/>
    </location>
</feature>
<dbReference type="InParanoid" id="M0R4R5"/>
<dbReference type="OMA" id="HHTRRQL"/>
<dbReference type="PANTHER" id="PTHR14845">
    <property type="entry name" value="COILED-COIL DOMAIN-CONTAINING 166"/>
    <property type="match status" value="1"/>
</dbReference>
<dbReference type="CTD" id="100130274"/>
<feature type="compositionally biased region" description="Low complexity" evidence="3">
    <location>
        <begin position="354"/>
        <end position="366"/>
    </location>
</feature>
<evidence type="ECO:0000256" key="2">
    <source>
        <dbReference type="SAM" id="Coils"/>
    </source>
</evidence>
<dbReference type="STRING" id="10116.ENSRNOP00000064360"/>
<dbReference type="KEGG" id="rno:680799"/>
<dbReference type="RGD" id="1588167">
    <property type="gene designation" value="Ccdc166"/>
</dbReference>
<keyword evidence="1 2" id="KW-0175">Coiled coil</keyword>
<feature type="compositionally biased region" description="Polar residues" evidence="3">
    <location>
        <begin position="310"/>
        <end position="323"/>
    </location>
</feature>
<dbReference type="PANTHER" id="PTHR14845:SF4">
    <property type="entry name" value="COILED-COIL DOMAIN-CONTAINING PROTEIN 166"/>
    <property type="match status" value="1"/>
</dbReference>
<evidence type="ECO:0000256" key="3">
    <source>
        <dbReference type="SAM" id="MobiDB-lite"/>
    </source>
</evidence>
<dbReference type="InterPro" id="IPR032777">
    <property type="entry name" value="DUF4515"/>
</dbReference>
<dbReference type="GeneTree" id="ENSGT00940000154427"/>
<dbReference type="PhosphoSitePlus" id="M0R4R5"/>
<dbReference type="HOGENOM" id="CLU_609628_0_0_1"/>
<protein>
    <submittedName>
        <fullName evidence="5">Coiled-coil domain containing 166</fullName>
    </submittedName>
</protein>
<feature type="compositionally biased region" description="Polar residues" evidence="3">
    <location>
        <begin position="367"/>
        <end position="392"/>
    </location>
</feature>
<reference evidence="5" key="1">
    <citation type="submission" date="2024-01" db="EMBL/GenBank/DDBJ databases">
        <title>GRCr8: a new rat reference genome assembly contstructed from accurate long reads and long range scaffolding.</title>
        <authorList>
            <person name="Doris P.A."/>
            <person name="Kalbfleisch T."/>
            <person name="Li K."/>
            <person name="Howe K."/>
            <person name="Wood J."/>
        </authorList>
    </citation>
    <scope>NUCLEOTIDE SEQUENCE [LARGE SCALE GENOMIC DNA]</scope>
    <source>
        <strain evidence="5">Brown Norway</strain>
    </source>
</reference>
<feature type="coiled-coil region" evidence="2">
    <location>
        <begin position="214"/>
        <end position="262"/>
    </location>
</feature>
<feature type="domain" description="DUF4515" evidence="4">
    <location>
        <begin position="69"/>
        <end position="257"/>
    </location>
</feature>
<dbReference type="SMR" id="M0R4R5"/>
<dbReference type="AGR" id="RGD:1588167"/>
<gene>
    <name evidence="5 7" type="primary">Ccdc166</name>
</gene>
<reference evidence="5" key="2">
    <citation type="submission" date="2025-08" db="UniProtKB">
        <authorList>
            <consortium name="Ensembl"/>
        </authorList>
    </citation>
    <scope>IDENTIFICATION</scope>
    <source>
        <strain evidence="5">Brown Norway</strain>
    </source>
</reference>
<dbReference type="RefSeq" id="NP_001123981.2">
    <property type="nucleotide sequence ID" value="NM_001130509.2"/>
</dbReference>
<sequence length="458" mass="52006">MAPKKKRGQNAGRKQAGQSGEPQLSERGQYLQREYAMLSESLAVCEQRIDEVLQSNAFLNSEAQRLKEENRLFVGYVSAHALRCANAIVRLEDQNRTDLAQIRWQRAELASFYHGREDGVRAQLQEMKKRAENMTQQVQELQPYKELQLEQLARIRTLERELLHMRVEHTQLLHQVKQRFLDDKSAFEREARLHVQSLTRRAEREAALSLISHAQALKADNGRLRQELMRLLQRAQLLQNMRQQLLEQREQLRREHVDMQNLEHMHGWLHRGPGGPPLWQPPQSHQPNLRIGSFVTALDSTQHMLRAQAAPQSFSSSRVPSVDQSHRASRSPSVLSSESFPGRSLKAGSVIAPRSSSGLRSRVSSLTPSRRGSRISSVTPSRKGSTVPSMTSGPLRPREDSRLSPQPSLREMSSETDTPAKSSSKLFSGLSEDHFPLSPQLEETENTVDNTQTVLEQA</sequence>
<reference evidence="5" key="3">
    <citation type="submission" date="2025-09" db="UniProtKB">
        <authorList>
            <consortium name="Ensembl"/>
        </authorList>
    </citation>
    <scope>IDENTIFICATION</scope>
    <source>
        <strain evidence="5">Brown Norway</strain>
    </source>
</reference>
<evidence type="ECO:0000256" key="1">
    <source>
        <dbReference type="ARBA" id="ARBA00023054"/>
    </source>
</evidence>
<evidence type="ECO:0000313" key="6">
    <source>
        <dbReference type="Proteomes" id="UP000002494"/>
    </source>
</evidence>